<protein>
    <submittedName>
        <fullName evidence="6">Flavin-binding monooxygenase</fullName>
    </submittedName>
</protein>
<dbReference type="VEuPathDB" id="FungiDB:ATEG_10004"/>
<dbReference type="PANTHER" id="PTHR42877">
    <property type="entry name" value="L-ORNITHINE N(5)-MONOOXYGENASE-RELATED"/>
    <property type="match status" value="1"/>
</dbReference>
<evidence type="ECO:0000256" key="2">
    <source>
        <dbReference type="ARBA" id="ARBA00010139"/>
    </source>
</evidence>
<dbReference type="PANTHER" id="PTHR42877:SF4">
    <property type="entry name" value="FAD_NAD(P)-BINDING DOMAIN-CONTAINING PROTEIN-RELATED"/>
    <property type="match status" value="1"/>
</dbReference>
<dbReference type="InterPro" id="IPR036188">
    <property type="entry name" value="FAD/NAD-bd_sf"/>
</dbReference>
<dbReference type="GO" id="GO:0004499">
    <property type="term" value="F:N,N-dimethylaniline monooxygenase activity"/>
    <property type="evidence" value="ECO:0007669"/>
    <property type="project" value="InterPro"/>
</dbReference>
<dbReference type="GO" id="GO:0050661">
    <property type="term" value="F:NADP binding"/>
    <property type="evidence" value="ECO:0007669"/>
    <property type="project" value="InterPro"/>
</dbReference>
<keyword evidence="7" id="KW-1185">Reference proteome</keyword>
<keyword evidence="3" id="KW-0285">Flavoprotein</keyword>
<dbReference type="EMBL" id="BLJY01000015">
    <property type="protein sequence ID" value="GFF21472.1"/>
    <property type="molecule type" value="Genomic_DNA"/>
</dbReference>
<dbReference type="SUPFAM" id="SSF51905">
    <property type="entry name" value="FAD/NAD(P)-binding domain"/>
    <property type="match status" value="2"/>
</dbReference>
<comment type="caution">
    <text evidence="6">The sequence shown here is derived from an EMBL/GenBank/DDBJ whole genome shotgun (WGS) entry which is preliminary data.</text>
</comment>
<reference evidence="6 7" key="1">
    <citation type="submission" date="2020-01" db="EMBL/GenBank/DDBJ databases">
        <title>Aspergillus terreus IFO 6365 whole genome shotgun sequence.</title>
        <authorList>
            <person name="Kanamasa S."/>
            <person name="Takahashi H."/>
        </authorList>
    </citation>
    <scope>NUCLEOTIDE SEQUENCE [LARGE SCALE GENOMIC DNA]</scope>
    <source>
        <strain evidence="6 7">IFO 6365</strain>
    </source>
</reference>
<evidence type="ECO:0000313" key="7">
    <source>
        <dbReference type="Proteomes" id="UP000452235"/>
    </source>
</evidence>
<gene>
    <name evidence="6" type="ORF">ATEIFO6365_0015004300</name>
</gene>
<evidence type="ECO:0000256" key="4">
    <source>
        <dbReference type="ARBA" id="ARBA00022827"/>
    </source>
</evidence>
<dbReference type="Proteomes" id="UP000452235">
    <property type="component" value="Unassembled WGS sequence"/>
</dbReference>
<dbReference type="InterPro" id="IPR051209">
    <property type="entry name" value="FAD-bind_Monooxygenase_sf"/>
</dbReference>
<comment type="cofactor">
    <cofactor evidence="1">
        <name>FAD</name>
        <dbReference type="ChEBI" id="CHEBI:57692"/>
    </cofactor>
</comment>
<proteinExistence type="inferred from homology"/>
<accession>A0A5M3ZE46</accession>
<dbReference type="GO" id="GO:0050660">
    <property type="term" value="F:flavin adenine dinucleotide binding"/>
    <property type="evidence" value="ECO:0007669"/>
    <property type="project" value="InterPro"/>
</dbReference>
<keyword evidence="6" id="KW-0503">Monooxygenase</keyword>
<keyword evidence="5" id="KW-0560">Oxidoreductase</keyword>
<evidence type="ECO:0000256" key="5">
    <source>
        <dbReference type="ARBA" id="ARBA00023002"/>
    </source>
</evidence>
<dbReference type="InterPro" id="IPR020946">
    <property type="entry name" value="Flavin_mOase-like"/>
</dbReference>
<dbReference type="Pfam" id="PF00743">
    <property type="entry name" value="FMO-like"/>
    <property type="match status" value="1"/>
</dbReference>
<name>A0A5M3ZE46_ASPTE</name>
<evidence type="ECO:0000256" key="3">
    <source>
        <dbReference type="ARBA" id="ARBA00022630"/>
    </source>
</evidence>
<sequence>MADFNPSRHVGNRDYTRSTVVIIGAGLSGLCMAIDLLRRTSCRNFVILEKGSQVGGTWHDNKYPGCACDVWSTLYSYSFAQKSDWTREYPGQEEILGYVIRVAEKYGLFKHIRFNSTVQEARWDEAHLRWDVQVGVTGAKDREFIESYTLTTEFLVSAVGQLNVPRWPSIPGLDEFTGKLMHSARWDWSYDFAGKRVAIIGNGATAVQIIPEVAKTAAHLSVYQRTPNWVIPRLDMAVSPVQQFVLEWVPPVRWCKRALMMRFREATHAAITNSESKLSQEMRRFAVEGMKKQLRDKPELWEQVTPDYAVGCKRIILSDDYFPTLNQPHVELNTRAIERVTAAGIRTTDGEEAPFDLIVLATGFRTVEFMHPVQVYGRNGRSVADVWKDGATAYYGMTVEDLPNFGMLYGPNTNLGHNSIILMIEAQSRYLSTLIEAVVQAKMRGQTLALRPQPGIVQAFNERIQGQLATSSFADVHCQSWYKQANGRITNNWPSTVVQYQQEVSRVAWQDYVVEGTGSAAVTGKKATEIGRVREETPVSYTTLVLGGLSVAAGVYWRWRRV</sequence>
<keyword evidence="4" id="KW-0274">FAD</keyword>
<dbReference type="AlphaFoldDB" id="A0A5M3ZE46"/>
<dbReference type="OrthoDB" id="74360at2759"/>
<evidence type="ECO:0000313" key="6">
    <source>
        <dbReference type="EMBL" id="GFF21472.1"/>
    </source>
</evidence>
<organism evidence="6 7">
    <name type="scientific">Aspergillus terreus</name>
    <dbReference type="NCBI Taxonomy" id="33178"/>
    <lineage>
        <taxon>Eukaryota</taxon>
        <taxon>Fungi</taxon>
        <taxon>Dikarya</taxon>
        <taxon>Ascomycota</taxon>
        <taxon>Pezizomycotina</taxon>
        <taxon>Eurotiomycetes</taxon>
        <taxon>Eurotiomycetidae</taxon>
        <taxon>Eurotiales</taxon>
        <taxon>Aspergillaceae</taxon>
        <taxon>Aspergillus</taxon>
        <taxon>Aspergillus subgen. Circumdati</taxon>
    </lineage>
</organism>
<evidence type="ECO:0000256" key="1">
    <source>
        <dbReference type="ARBA" id="ARBA00001974"/>
    </source>
</evidence>
<dbReference type="Gene3D" id="3.50.50.60">
    <property type="entry name" value="FAD/NAD(P)-binding domain"/>
    <property type="match status" value="2"/>
</dbReference>
<comment type="similarity">
    <text evidence="2">Belongs to the FAD-binding monooxygenase family.</text>
</comment>